<feature type="domain" description="PA" evidence="1">
    <location>
        <begin position="149"/>
        <end position="234"/>
    </location>
</feature>
<feature type="non-terminal residue" evidence="2">
    <location>
        <position position="1"/>
    </location>
</feature>
<dbReference type="EMBL" id="UINC01015033">
    <property type="protein sequence ID" value="SVA63630.1"/>
    <property type="molecule type" value="Genomic_DNA"/>
</dbReference>
<dbReference type="PANTHER" id="PTHR10404">
    <property type="entry name" value="N-ACETYLATED-ALPHA-LINKED ACIDIC DIPEPTIDASE"/>
    <property type="match status" value="1"/>
</dbReference>
<organism evidence="2">
    <name type="scientific">marine metagenome</name>
    <dbReference type="NCBI Taxonomy" id="408172"/>
    <lineage>
        <taxon>unclassified sequences</taxon>
        <taxon>metagenomes</taxon>
        <taxon>ecological metagenomes</taxon>
    </lineage>
</organism>
<dbReference type="InterPro" id="IPR003137">
    <property type="entry name" value="PA_domain"/>
</dbReference>
<dbReference type="AlphaFoldDB" id="A0A381XG78"/>
<dbReference type="CDD" id="cd02121">
    <property type="entry name" value="PA_GCPII_like"/>
    <property type="match status" value="1"/>
</dbReference>
<dbReference type="Pfam" id="PF02225">
    <property type="entry name" value="PA"/>
    <property type="match status" value="1"/>
</dbReference>
<dbReference type="PANTHER" id="PTHR10404:SF46">
    <property type="entry name" value="VACUOLAR PROTEIN SORTING-ASSOCIATED PROTEIN 70"/>
    <property type="match status" value="1"/>
</dbReference>
<dbReference type="SUPFAM" id="SSF52025">
    <property type="entry name" value="PA domain"/>
    <property type="match status" value="1"/>
</dbReference>
<dbReference type="InterPro" id="IPR046450">
    <property type="entry name" value="PA_dom_sf"/>
</dbReference>
<reference evidence="2" key="1">
    <citation type="submission" date="2018-05" db="EMBL/GenBank/DDBJ databases">
        <authorList>
            <person name="Lanie J.A."/>
            <person name="Ng W.-L."/>
            <person name="Kazmierczak K.M."/>
            <person name="Andrzejewski T.M."/>
            <person name="Davidsen T.M."/>
            <person name="Wayne K.J."/>
            <person name="Tettelin H."/>
            <person name="Glass J.I."/>
            <person name="Rusch D."/>
            <person name="Podicherti R."/>
            <person name="Tsui H.-C.T."/>
            <person name="Winkler M.E."/>
        </authorList>
    </citation>
    <scope>NUCLEOTIDE SEQUENCE</scope>
</reference>
<dbReference type="InterPro" id="IPR039373">
    <property type="entry name" value="Peptidase_M28B"/>
</dbReference>
<protein>
    <recommendedName>
        <fullName evidence="1">PA domain-containing protein</fullName>
    </recommendedName>
</protein>
<evidence type="ECO:0000259" key="1">
    <source>
        <dbReference type="Pfam" id="PF02225"/>
    </source>
</evidence>
<feature type="non-terminal residue" evidence="2">
    <location>
        <position position="328"/>
    </location>
</feature>
<evidence type="ECO:0000313" key="2">
    <source>
        <dbReference type="EMBL" id="SVA63630.1"/>
    </source>
</evidence>
<dbReference type="Gene3D" id="3.50.30.30">
    <property type="match status" value="1"/>
</dbReference>
<proteinExistence type="predicted"/>
<name>A0A381XG78_9ZZZZ</name>
<sequence length="328" mass="36722">MKKFPSKTVFVLLIIFSCFLGAEEKPLIGFNSKGSLKELALERRLGRALPKRMNEYHLIMTAEPHHAGTEANIKIGNYYAQKLKEFGFDEVQTPRYEVLLPRPIERSVTLISPERYELRLVEPPYDEDKDLTKDGVLPPYHAYAADGEVTGEIVFVNYGLPQDYKVLDSLGISVRGKIVLAKYGRSWRGIKPKVAAEHGAIGCLIYSDPEDDGYVQGEVMPKGKWRPEWGVQRGSVMDMPTYPGDPLTPFIPAKKNVKRLRLDEVPTLQKIPVLPISYGDALPILRNIGGPVAPDSWKGGLAITYHVGPGPAKVHMKLKSDWSIRTIM</sequence>
<gene>
    <name evidence="2" type="ORF">METZ01_LOCUS116484</name>
</gene>
<accession>A0A381XG78</accession>
<dbReference type="PROSITE" id="PS51257">
    <property type="entry name" value="PROKAR_LIPOPROTEIN"/>
    <property type="match status" value="1"/>
</dbReference>